<dbReference type="InterPro" id="IPR003367">
    <property type="entry name" value="Thrombospondin_3-like_rpt"/>
</dbReference>
<name>I8I3D1_9GAMM</name>
<dbReference type="Proteomes" id="UP000003704">
    <property type="component" value="Unassembled WGS sequence"/>
</dbReference>
<feature type="signal peptide" evidence="3">
    <location>
        <begin position="1"/>
        <end position="19"/>
    </location>
</feature>
<dbReference type="Gene3D" id="4.10.1080.10">
    <property type="entry name" value="TSP type-3 repeat"/>
    <property type="match status" value="1"/>
</dbReference>
<evidence type="ECO:0000313" key="4">
    <source>
        <dbReference type="EMBL" id="EIT70506.1"/>
    </source>
</evidence>
<dbReference type="PANTHER" id="PTHR41339:SF1">
    <property type="entry name" value="SECRETED PROTEIN"/>
    <property type="match status" value="1"/>
</dbReference>
<keyword evidence="5" id="KW-1185">Reference proteome</keyword>
<evidence type="ECO:0000256" key="2">
    <source>
        <dbReference type="SAM" id="MobiDB-lite"/>
    </source>
</evidence>
<keyword evidence="1 3" id="KW-0732">Signal</keyword>
<dbReference type="Pfam" id="PF02412">
    <property type="entry name" value="TSP_3"/>
    <property type="match status" value="1"/>
</dbReference>
<evidence type="ECO:0008006" key="6">
    <source>
        <dbReference type="Google" id="ProtNLM"/>
    </source>
</evidence>
<sequence>MKHNSWLLALVSASFLLSACGKDGNVFLPDGDGTGGGGTPPPTQTDADGDGIPDATDNCPNTANPDQADSNNNDIGDACDTDEEVPTGSFVSCVGTVCTLSGDINENFTMSSRYQWLIEGVVRVGRGNDQVASQADVDTLRSTGVTLTIDPGVSVGASANGVLLVTRGSKLIADGRADAPITFSSSVDADFDGEGEWGGIIIQGFAPQYGKGNNGPCYGTTTFCNVAGEGGNFVGRYGGNDPADNSGILRYVRIAEGGLIPAGSTNSEVNGLTLMGVGHGTTIDYVQVHSNLDDGIEWFGGTVNATHLVLTNNDDDDIDYDEGYQGNIQYAIVQKHPTKATPSGQNDPRAIEANSSNADYVPQTNAVLANLTLVGGPAVNTGSGQPGAMFRGAVSTALYNSSIKGFNAGCVRIDDATIPGGTAQSNVTLTNVLADCSTGLYANSRQANNAVNATPTTVTLSPSYAMTDSTATLPEATAITAVDNGSGFTFEPTNYVGAVAPGTDASVAWWAGWTLPGTLLTAPAETPAAAPFVTCVNSVCTVTGTINRDYVFTAGVEWVLNGAVRVGTGNLTIGSAADVAAVRAAGVTLTIRPGVSVRGSSDGVLLVTRGSKLIANGRADAPITFSSAADNDLDGEGEWGGVIIQGFAPQYGKGNSGPCHGAGTVCNVQGEGGNFVGYYGGSDPADNSGILRYVRIAEGGLIPAGTVNNEVNGLTLMGVGHGTTIDYVQVHSNLDDAVEWFGGTVNAKHLVLTSNDDDDIDYDEGYQGNIQFAIVRKHPTKATPTGQNDPRAIEANSSNADYVPQTNAVLANLTLIGGPAANSGNGQPGMLFRGAVQTSVYNSAVKGFNVGCTRIDDATVSGATTASNISLINLLGDCSSGLFTGNSRPASASDNATATTVTLDSSMAMTEATANLTTAPTITPVPTGSNFDFEQTDYVGAVKPGTRTVNAWWQGWTIPNTVVP</sequence>
<comment type="caution">
    <text evidence="4">The sequence shown here is derived from an EMBL/GenBank/DDBJ whole genome shotgun (WGS) entry which is preliminary data.</text>
</comment>
<evidence type="ECO:0000313" key="5">
    <source>
        <dbReference type="Proteomes" id="UP000003704"/>
    </source>
</evidence>
<organism evidence="4 5">
    <name type="scientific">Hydrocarboniphaga effusa AP103</name>
    <dbReference type="NCBI Taxonomy" id="1172194"/>
    <lineage>
        <taxon>Bacteria</taxon>
        <taxon>Pseudomonadati</taxon>
        <taxon>Pseudomonadota</taxon>
        <taxon>Gammaproteobacteria</taxon>
        <taxon>Nevskiales</taxon>
        <taxon>Nevskiaceae</taxon>
        <taxon>Hydrocarboniphaga</taxon>
    </lineage>
</organism>
<dbReference type="EMBL" id="AKGD01000001">
    <property type="protein sequence ID" value="EIT70506.1"/>
    <property type="molecule type" value="Genomic_DNA"/>
</dbReference>
<dbReference type="PATRIC" id="fig|1172194.4.peg.616"/>
<dbReference type="STRING" id="1172194.WQQ_06430"/>
<dbReference type="GO" id="GO:0005509">
    <property type="term" value="F:calcium ion binding"/>
    <property type="evidence" value="ECO:0007669"/>
    <property type="project" value="InterPro"/>
</dbReference>
<dbReference type="InterPro" id="IPR028974">
    <property type="entry name" value="TSP_type-3_rpt"/>
</dbReference>
<gene>
    <name evidence="4" type="ORF">WQQ_06430</name>
</gene>
<feature type="region of interest" description="Disordered" evidence="2">
    <location>
        <begin position="30"/>
        <end position="78"/>
    </location>
</feature>
<dbReference type="AlphaFoldDB" id="I8I3D1"/>
<reference evidence="4 5" key="1">
    <citation type="journal article" date="2012" name="J. Bacteriol.">
        <title>Genome Sequence of n-Alkane-Degrading Hydrocarboniphaga effusa Strain AP103T (ATCC BAA-332T).</title>
        <authorList>
            <person name="Chang H.K."/>
            <person name="Zylstra G.J."/>
            <person name="Chae J.C."/>
        </authorList>
    </citation>
    <scope>NUCLEOTIDE SEQUENCE [LARGE SCALE GENOMIC DNA]</scope>
    <source>
        <strain evidence="4 5">AP103</strain>
    </source>
</reference>
<dbReference type="SUPFAM" id="SSF103647">
    <property type="entry name" value="TSP type-3 repeat"/>
    <property type="match status" value="1"/>
</dbReference>
<dbReference type="PROSITE" id="PS51257">
    <property type="entry name" value="PROKAR_LIPOPROTEIN"/>
    <property type="match status" value="1"/>
</dbReference>
<dbReference type="OrthoDB" id="237393at2"/>
<dbReference type="RefSeq" id="WP_007183599.1">
    <property type="nucleotide sequence ID" value="NZ_AKGD01000001.1"/>
</dbReference>
<evidence type="ECO:0000256" key="3">
    <source>
        <dbReference type="SAM" id="SignalP"/>
    </source>
</evidence>
<feature type="chain" id="PRO_5003713466" description="Lipoprotein" evidence="3">
    <location>
        <begin position="20"/>
        <end position="964"/>
    </location>
</feature>
<accession>I8I3D1</accession>
<feature type="compositionally biased region" description="Polar residues" evidence="2">
    <location>
        <begin position="58"/>
        <end position="74"/>
    </location>
</feature>
<dbReference type="GO" id="GO:0007155">
    <property type="term" value="P:cell adhesion"/>
    <property type="evidence" value="ECO:0007669"/>
    <property type="project" value="InterPro"/>
</dbReference>
<proteinExistence type="predicted"/>
<evidence type="ECO:0000256" key="1">
    <source>
        <dbReference type="ARBA" id="ARBA00022729"/>
    </source>
</evidence>
<protein>
    <recommendedName>
        <fullName evidence="6">Lipoprotein</fullName>
    </recommendedName>
</protein>
<dbReference type="PANTHER" id="PTHR41339">
    <property type="entry name" value="LIPL48"/>
    <property type="match status" value="1"/>
</dbReference>